<dbReference type="Proteomes" id="UP000002640">
    <property type="component" value="Unassembled WGS sequence"/>
</dbReference>
<evidence type="ECO:0000313" key="1">
    <source>
        <dbReference type="EMBL" id="EGZ20459.1"/>
    </source>
</evidence>
<proteinExistence type="predicted"/>
<keyword evidence="2" id="KW-1185">Reference proteome</keyword>
<accession>G4Z8Z2</accession>
<dbReference type="InParanoid" id="G4Z8Z2"/>
<dbReference type="KEGG" id="psoj:PHYSODRAFT_328561"/>
<sequence>MSLGRHPSDRAVRSGVPGIQVPQGISYSSWVTVIIEVLHRQSWSQVYPKVEMYRRLPGVQYVFSVKMSEQLSCWSYELYDVGGGVPPLLDQAARHSFDIRTTQAEDLNVAELESRRVLGLAHGDPLSQDVPETVRIDVLQLAMDVFNSV</sequence>
<reference evidence="1 2" key="1">
    <citation type="journal article" date="2006" name="Science">
        <title>Phytophthora genome sequences uncover evolutionary origins and mechanisms of pathogenesis.</title>
        <authorList>
            <person name="Tyler B.M."/>
            <person name="Tripathy S."/>
            <person name="Zhang X."/>
            <person name="Dehal P."/>
            <person name="Jiang R.H."/>
            <person name="Aerts A."/>
            <person name="Arredondo F.D."/>
            <person name="Baxter L."/>
            <person name="Bensasson D."/>
            <person name="Beynon J.L."/>
            <person name="Chapman J."/>
            <person name="Damasceno C.M."/>
            <person name="Dorrance A.E."/>
            <person name="Dou D."/>
            <person name="Dickerman A.W."/>
            <person name="Dubchak I.L."/>
            <person name="Garbelotto M."/>
            <person name="Gijzen M."/>
            <person name="Gordon S.G."/>
            <person name="Govers F."/>
            <person name="Grunwald N.J."/>
            <person name="Huang W."/>
            <person name="Ivors K.L."/>
            <person name="Jones R.W."/>
            <person name="Kamoun S."/>
            <person name="Krampis K."/>
            <person name="Lamour K.H."/>
            <person name="Lee M.K."/>
            <person name="McDonald W.H."/>
            <person name="Medina M."/>
            <person name="Meijer H.J."/>
            <person name="Nordberg E.K."/>
            <person name="Maclean D.J."/>
            <person name="Ospina-Giraldo M.D."/>
            <person name="Morris P.F."/>
            <person name="Phuntumart V."/>
            <person name="Putnam N.H."/>
            <person name="Rash S."/>
            <person name="Rose J.K."/>
            <person name="Sakihama Y."/>
            <person name="Salamov A.A."/>
            <person name="Savidor A."/>
            <person name="Scheuring C.F."/>
            <person name="Smith B.M."/>
            <person name="Sobral B.W."/>
            <person name="Terry A."/>
            <person name="Torto-Alalibo T.A."/>
            <person name="Win J."/>
            <person name="Xu Z."/>
            <person name="Zhang H."/>
            <person name="Grigoriev I.V."/>
            <person name="Rokhsar D.S."/>
            <person name="Boore J.L."/>
        </authorList>
    </citation>
    <scope>NUCLEOTIDE SEQUENCE [LARGE SCALE GENOMIC DNA]</scope>
    <source>
        <strain evidence="1 2">P6497</strain>
    </source>
</reference>
<dbReference type="EMBL" id="JH159153">
    <property type="protein sequence ID" value="EGZ20459.1"/>
    <property type="molecule type" value="Genomic_DNA"/>
</dbReference>
<dbReference type="AlphaFoldDB" id="G4Z8Z2"/>
<organism evidence="1 2">
    <name type="scientific">Phytophthora sojae (strain P6497)</name>
    <name type="common">Soybean stem and root rot agent</name>
    <name type="synonym">Phytophthora megasperma f. sp. glycines</name>
    <dbReference type="NCBI Taxonomy" id="1094619"/>
    <lineage>
        <taxon>Eukaryota</taxon>
        <taxon>Sar</taxon>
        <taxon>Stramenopiles</taxon>
        <taxon>Oomycota</taxon>
        <taxon>Peronosporomycetes</taxon>
        <taxon>Peronosporales</taxon>
        <taxon>Peronosporaceae</taxon>
        <taxon>Phytophthora</taxon>
    </lineage>
</organism>
<gene>
    <name evidence="1" type="ORF">PHYSODRAFT_328561</name>
</gene>
<evidence type="ECO:0000313" key="2">
    <source>
        <dbReference type="Proteomes" id="UP000002640"/>
    </source>
</evidence>
<dbReference type="GeneID" id="20645810"/>
<name>G4Z8Z2_PHYSP</name>
<dbReference type="RefSeq" id="XP_009523176.1">
    <property type="nucleotide sequence ID" value="XM_009524881.1"/>
</dbReference>
<protein>
    <submittedName>
        <fullName evidence="1">Uncharacterized protein</fullName>
    </submittedName>
</protein>